<protein>
    <recommendedName>
        <fullName evidence="1">DH domain-containing protein</fullName>
    </recommendedName>
</protein>
<dbReference type="EMBL" id="JASPKZ010006678">
    <property type="protein sequence ID" value="KAJ9587090.1"/>
    <property type="molecule type" value="Genomic_DNA"/>
</dbReference>
<dbReference type="GO" id="GO:0005737">
    <property type="term" value="C:cytoplasm"/>
    <property type="evidence" value="ECO:0007669"/>
    <property type="project" value="TreeGrafter"/>
</dbReference>
<keyword evidence="3" id="KW-1185">Reference proteome</keyword>
<evidence type="ECO:0000259" key="1">
    <source>
        <dbReference type="PROSITE" id="PS50010"/>
    </source>
</evidence>
<dbReference type="GO" id="GO:0001664">
    <property type="term" value="F:G protein-coupled receptor binding"/>
    <property type="evidence" value="ECO:0007669"/>
    <property type="project" value="TreeGrafter"/>
</dbReference>
<evidence type="ECO:0000313" key="3">
    <source>
        <dbReference type="Proteomes" id="UP001233999"/>
    </source>
</evidence>
<dbReference type="Proteomes" id="UP001233999">
    <property type="component" value="Unassembled WGS sequence"/>
</dbReference>
<dbReference type="InterPro" id="IPR000219">
    <property type="entry name" value="DH_dom"/>
</dbReference>
<gene>
    <name evidence="2" type="ORF">L9F63_028337</name>
</gene>
<feature type="non-terminal residue" evidence="2">
    <location>
        <position position="1"/>
    </location>
</feature>
<dbReference type="Pfam" id="PF00621">
    <property type="entry name" value="RhoGEF"/>
    <property type="match status" value="1"/>
</dbReference>
<dbReference type="PANTHER" id="PTHR45872:SF2">
    <property type="entry name" value="RHO GUANINE NUCLEOTIDE EXCHANGE FACTOR 2, ISOFORM D"/>
    <property type="match status" value="1"/>
</dbReference>
<dbReference type="PROSITE" id="PS50010">
    <property type="entry name" value="DH_2"/>
    <property type="match status" value="1"/>
</dbReference>
<feature type="non-terminal residue" evidence="2">
    <location>
        <position position="72"/>
    </location>
</feature>
<dbReference type="InterPro" id="IPR035899">
    <property type="entry name" value="DBL_dom_sf"/>
</dbReference>
<proteinExistence type="predicted"/>
<feature type="domain" description="DH" evidence="1">
    <location>
        <begin position="1"/>
        <end position="42"/>
    </location>
</feature>
<name>A0AAD7ZUD6_DIPPU</name>
<organism evidence="2 3">
    <name type="scientific">Diploptera punctata</name>
    <name type="common">Pacific beetle cockroach</name>
    <dbReference type="NCBI Taxonomy" id="6984"/>
    <lineage>
        <taxon>Eukaryota</taxon>
        <taxon>Metazoa</taxon>
        <taxon>Ecdysozoa</taxon>
        <taxon>Arthropoda</taxon>
        <taxon>Hexapoda</taxon>
        <taxon>Insecta</taxon>
        <taxon>Pterygota</taxon>
        <taxon>Neoptera</taxon>
        <taxon>Polyneoptera</taxon>
        <taxon>Dictyoptera</taxon>
        <taxon>Blattodea</taxon>
        <taxon>Blaberoidea</taxon>
        <taxon>Blaberidae</taxon>
        <taxon>Diplopterinae</taxon>
        <taxon>Diploptera</taxon>
    </lineage>
</organism>
<dbReference type="GO" id="GO:0005085">
    <property type="term" value="F:guanyl-nucleotide exchange factor activity"/>
    <property type="evidence" value="ECO:0007669"/>
    <property type="project" value="InterPro"/>
</dbReference>
<sequence>LTKYPLLFENLAKYTEEDTEELLSLQKAVERSKEILNFVNQAVKEAEDLQRLTEIQKRLDKSGFEKVEHPMA</sequence>
<dbReference type="SUPFAM" id="SSF48065">
    <property type="entry name" value="DBL homology domain (DH-domain)"/>
    <property type="match status" value="1"/>
</dbReference>
<dbReference type="AlphaFoldDB" id="A0AAD7ZUD6"/>
<dbReference type="Gene3D" id="1.20.900.10">
    <property type="entry name" value="Dbl homology (DH) domain"/>
    <property type="match status" value="1"/>
</dbReference>
<reference evidence="2" key="2">
    <citation type="submission" date="2023-05" db="EMBL/GenBank/DDBJ databases">
        <authorList>
            <person name="Fouks B."/>
        </authorList>
    </citation>
    <scope>NUCLEOTIDE SEQUENCE</scope>
    <source>
        <strain evidence="2">Stay&amp;Tobe</strain>
        <tissue evidence="2">Testes</tissue>
    </source>
</reference>
<dbReference type="PANTHER" id="PTHR45872">
    <property type="entry name" value="RHO GUANINE NUCLEOTIDE EXCHANGE FACTOR 2, ISOFORM D"/>
    <property type="match status" value="1"/>
</dbReference>
<accession>A0AAD7ZUD6</accession>
<reference evidence="2" key="1">
    <citation type="journal article" date="2023" name="IScience">
        <title>Live-bearing cockroach genome reveals convergent evolutionary mechanisms linked to viviparity in insects and beyond.</title>
        <authorList>
            <person name="Fouks B."/>
            <person name="Harrison M.C."/>
            <person name="Mikhailova A.A."/>
            <person name="Marchal E."/>
            <person name="English S."/>
            <person name="Carruthers M."/>
            <person name="Jennings E.C."/>
            <person name="Chiamaka E.L."/>
            <person name="Frigard R.A."/>
            <person name="Pippel M."/>
            <person name="Attardo G.M."/>
            <person name="Benoit J.B."/>
            <person name="Bornberg-Bauer E."/>
            <person name="Tobe S.S."/>
        </authorList>
    </citation>
    <scope>NUCLEOTIDE SEQUENCE</scope>
    <source>
        <strain evidence="2">Stay&amp;Tobe</strain>
    </source>
</reference>
<comment type="caution">
    <text evidence="2">The sequence shown here is derived from an EMBL/GenBank/DDBJ whole genome shotgun (WGS) entry which is preliminary data.</text>
</comment>
<dbReference type="GO" id="GO:0007186">
    <property type="term" value="P:G protein-coupled receptor signaling pathway"/>
    <property type="evidence" value="ECO:0007669"/>
    <property type="project" value="TreeGrafter"/>
</dbReference>
<evidence type="ECO:0000313" key="2">
    <source>
        <dbReference type="EMBL" id="KAJ9587090.1"/>
    </source>
</evidence>